<gene>
    <name evidence="1" type="ORF">HIR78_10930</name>
    <name evidence="2" type="ORF">HIR78_11830</name>
</gene>
<name>A0A6M3ZCG4_BACSU</name>
<evidence type="ECO:0000313" key="2">
    <source>
        <dbReference type="EMBL" id="QJP88673.1"/>
    </source>
</evidence>
<dbReference type="EMBL" id="CP052842">
    <property type="protein sequence ID" value="QJP88513.1"/>
    <property type="molecule type" value="Genomic_DNA"/>
</dbReference>
<evidence type="ECO:0000313" key="1">
    <source>
        <dbReference type="EMBL" id="QJP88513.1"/>
    </source>
</evidence>
<dbReference type="RefSeq" id="WP_017697090.1">
    <property type="nucleotide sequence ID" value="NZ_CP051860.2"/>
</dbReference>
<reference evidence="1" key="1">
    <citation type="submission" date="2020-04" db="EMBL/GenBank/DDBJ databases">
        <title>Phage recombination drives evolution of spore-forming Bacilli.</title>
        <authorList>
            <person name="Dragos A."/>
            <person name="Kovacs A.T."/>
        </authorList>
    </citation>
    <scope>NUCLEOTIDE SEQUENCE</scope>
    <source>
        <strain evidence="1">168</strain>
    </source>
</reference>
<accession>A0A6M3ZCG4</accession>
<dbReference type="EMBL" id="CP052842">
    <property type="protein sequence ID" value="QJP88673.1"/>
    <property type="molecule type" value="Genomic_DNA"/>
</dbReference>
<dbReference type="AlphaFoldDB" id="A0A6M3ZCG4"/>
<organism evidence="1">
    <name type="scientific">Bacillus subtilis (strain 168)</name>
    <dbReference type="NCBI Taxonomy" id="224308"/>
    <lineage>
        <taxon>Bacteria</taxon>
        <taxon>Bacillati</taxon>
        <taxon>Bacillota</taxon>
        <taxon>Bacilli</taxon>
        <taxon>Bacillales</taxon>
        <taxon>Bacillaceae</taxon>
        <taxon>Bacillus</taxon>
    </lineage>
</organism>
<proteinExistence type="predicted"/>
<protein>
    <submittedName>
        <fullName evidence="1">Uncharacterized protein</fullName>
    </submittedName>
</protein>
<sequence>MSKYAVEIWAGKEYVGKMLDSDGKVAEFSFRDVAGVAALNLKKDSSLRTWCEVVELK</sequence>